<dbReference type="InterPro" id="IPR018149">
    <property type="entry name" value="Lys-tRNA-synth_II_C"/>
</dbReference>
<feature type="coiled-coil region" evidence="9">
    <location>
        <begin position="325"/>
        <end position="352"/>
    </location>
</feature>
<sequence>MSNEKETRLEKLNKIIAQNINPYPAIVKRTHVSKEALADFDQLSKNETKIFLVGRLRSIRLHGGSCFAHLEDGQEKIQLFFRKDTLSEAKQFNYDFLVNLIDIGDFVEVEGILFLTKREEKTLLVKSFKLISKSLRPLPEKWHGIQDEEEKLRKRYLDILFNPEVREMIEKKAKFWNAVRAFLINKNFLEVETPVLETITGGADARPFITHHNALNMDVYLRISMGELWQKRLMVAGFEKTFEIGRQFRNEGMDAEHLQDYTQMEFYWAYADYNDGMKLTEELFKYIAQETFNTLQFKIGKFDIDLNKKWEIYDYSETIKKYTNIDISKVNIKEIEKKLEELNIKYDKKGFNITRAIDNLWKYCRKNIAGPGFLINVPIVMEPLAKRIEKNSELVQRFQIILAGSELGKGYSELNDPIDQAERFADQQKLKDAGDDEAQMFDKDFVEAMEYGMPPICGFGMSERLFSFLMNKTSRECQIFPLMKLKNM</sequence>
<keyword evidence="5 7" id="KW-0030">Aminoacyl-tRNA synthetase</keyword>
<dbReference type="PROSITE" id="PS50862">
    <property type="entry name" value="AA_TRNA_LIGASE_II"/>
    <property type="match status" value="1"/>
</dbReference>
<evidence type="ECO:0000313" key="11">
    <source>
        <dbReference type="EMBL" id="PKL72233.1"/>
    </source>
</evidence>
<reference evidence="11 12" key="1">
    <citation type="journal article" date="2017" name="ISME J.">
        <title>Potential for microbial H2 and metal transformations associated with novel bacteria and archaea in deep terrestrial subsurface sediments.</title>
        <authorList>
            <person name="Hernsdorf A.W."/>
            <person name="Amano Y."/>
            <person name="Miyakawa K."/>
            <person name="Ise K."/>
            <person name="Suzuki Y."/>
            <person name="Anantharaman K."/>
            <person name="Probst A."/>
            <person name="Burstein D."/>
            <person name="Thomas B.C."/>
            <person name="Banfield J.F."/>
        </authorList>
    </citation>
    <scope>NUCLEOTIDE SEQUENCE [LARGE SCALE GENOMIC DNA]</scope>
    <source>
        <strain evidence="11">HGW-Kuenenbacteria-1</strain>
    </source>
</reference>
<gene>
    <name evidence="7 11" type="primary">lysS</name>
    <name evidence="11" type="ORF">CVV26_02470</name>
</gene>
<evidence type="ECO:0000256" key="8">
    <source>
        <dbReference type="RuleBase" id="RU000336"/>
    </source>
</evidence>
<evidence type="ECO:0000256" key="3">
    <source>
        <dbReference type="ARBA" id="ARBA00022741"/>
    </source>
</evidence>
<dbReference type="PANTHER" id="PTHR42918">
    <property type="entry name" value="LYSYL-TRNA SYNTHETASE"/>
    <property type="match status" value="1"/>
</dbReference>
<dbReference type="GO" id="GO:0005524">
    <property type="term" value="F:ATP binding"/>
    <property type="evidence" value="ECO:0007669"/>
    <property type="project" value="UniProtKB-UniRule"/>
</dbReference>
<feature type="domain" description="Aminoacyl-transfer RNA synthetases class-II family profile" evidence="10">
    <location>
        <begin position="178"/>
        <end position="481"/>
    </location>
</feature>
<accession>A0A2N1UN66</accession>
<dbReference type="EC" id="6.1.1.6" evidence="7"/>
<dbReference type="SUPFAM" id="SSF50249">
    <property type="entry name" value="Nucleic acid-binding proteins"/>
    <property type="match status" value="1"/>
</dbReference>
<evidence type="ECO:0000256" key="1">
    <source>
        <dbReference type="ARBA" id="ARBA00022598"/>
    </source>
</evidence>
<comment type="caution">
    <text evidence="7">Lacks conserved residue(s) required for the propagation of feature annotation.</text>
</comment>
<dbReference type="InterPro" id="IPR044136">
    <property type="entry name" value="Lys-tRNA-ligase_II_N"/>
</dbReference>
<comment type="cofactor">
    <cofactor evidence="7 8">
        <name>Mg(2+)</name>
        <dbReference type="ChEBI" id="CHEBI:18420"/>
    </cofactor>
    <text evidence="7 8">Binds 3 Mg(2+) ions per subunit.</text>
</comment>
<dbReference type="Proteomes" id="UP000233414">
    <property type="component" value="Unassembled WGS sequence"/>
</dbReference>
<evidence type="ECO:0000256" key="2">
    <source>
        <dbReference type="ARBA" id="ARBA00022723"/>
    </source>
</evidence>
<evidence type="ECO:0000256" key="4">
    <source>
        <dbReference type="ARBA" id="ARBA00022840"/>
    </source>
</evidence>
<protein>
    <recommendedName>
        <fullName evidence="7">Lysine--tRNA ligase</fullName>
        <ecNumber evidence="7">6.1.1.6</ecNumber>
    </recommendedName>
    <alternativeName>
        <fullName evidence="7">Lysyl-tRNA synthetase</fullName>
        <shortName evidence="7">LysRS</shortName>
    </alternativeName>
</protein>
<evidence type="ECO:0000256" key="6">
    <source>
        <dbReference type="ARBA" id="ARBA00048573"/>
    </source>
</evidence>
<dbReference type="InterPro" id="IPR006195">
    <property type="entry name" value="aa-tRNA-synth_II"/>
</dbReference>
<keyword evidence="7" id="KW-0963">Cytoplasm</keyword>
<keyword evidence="7" id="KW-0648">Protein biosynthesis</keyword>
<name>A0A2N1UN66_9BACT</name>
<dbReference type="HAMAP" id="MF_00252">
    <property type="entry name" value="Lys_tRNA_synth_class2"/>
    <property type="match status" value="1"/>
</dbReference>
<dbReference type="NCBIfam" id="TIGR00499">
    <property type="entry name" value="lysS_bact"/>
    <property type="match status" value="1"/>
</dbReference>
<dbReference type="InterPro" id="IPR004364">
    <property type="entry name" value="Aa-tRNA-synt_II"/>
</dbReference>
<keyword evidence="2 7" id="KW-0479">Metal-binding</keyword>
<keyword evidence="1 7" id="KW-0436">Ligase</keyword>
<dbReference type="GO" id="GO:0005829">
    <property type="term" value="C:cytosol"/>
    <property type="evidence" value="ECO:0007669"/>
    <property type="project" value="TreeGrafter"/>
</dbReference>
<evidence type="ECO:0000256" key="7">
    <source>
        <dbReference type="HAMAP-Rule" id="MF_00252"/>
    </source>
</evidence>
<dbReference type="InterPro" id="IPR045864">
    <property type="entry name" value="aa-tRNA-synth_II/BPL/LPL"/>
</dbReference>
<comment type="catalytic activity">
    <reaction evidence="6 7 8">
        <text>tRNA(Lys) + L-lysine + ATP = L-lysyl-tRNA(Lys) + AMP + diphosphate</text>
        <dbReference type="Rhea" id="RHEA:20792"/>
        <dbReference type="Rhea" id="RHEA-COMP:9696"/>
        <dbReference type="Rhea" id="RHEA-COMP:9697"/>
        <dbReference type="ChEBI" id="CHEBI:30616"/>
        <dbReference type="ChEBI" id="CHEBI:32551"/>
        <dbReference type="ChEBI" id="CHEBI:33019"/>
        <dbReference type="ChEBI" id="CHEBI:78442"/>
        <dbReference type="ChEBI" id="CHEBI:78529"/>
        <dbReference type="ChEBI" id="CHEBI:456215"/>
        <dbReference type="EC" id="6.1.1.6"/>
    </reaction>
</comment>
<keyword evidence="9" id="KW-0175">Coiled coil</keyword>
<dbReference type="NCBIfam" id="NF001756">
    <property type="entry name" value="PRK00484.1"/>
    <property type="match status" value="1"/>
</dbReference>
<dbReference type="PANTHER" id="PTHR42918:SF15">
    <property type="entry name" value="LYSINE--TRNA LIGASE, CHLOROPLASTIC_MITOCHONDRIAL"/>
    <property type="match status" value="1"/>
</dbReference>
<comment type="subunit">
    <text evidence="7">Homodimer.</text>
</comment>
<comment type="subcellular location">
    <subcellularLocation>
        <location evidence="7">Cytoplasm</location>
    </subcellularLocation>
</comment>
<keyword evidence="4 7" id="KW-0067">ATP-binding</keyword>
<dbReference type="InterPro" id="IPR004365">
    <property type="entry name" value="NA-bd_OB_tRNA"/>
</dbReference>
<organism evidence="11 12">
    <name type="scientific">Candidatus Kuenenbacteria bacterium HGW-Kuenenbacteria-1</name>
    <dbReference type="NCBI Taxonomy" id="2013812"/>
    <lineage>
        <taxon>Bacteria</taxon>
        <taxon>Candidatus Kueneniibacteriota</taxon>
    </lineage>
</organism>
<evidence type="ECO:0000256" key="9">
    <source>
        <dbReference type="SAM" id="Coils"/>
    </source>
</evidence>
<comment type="caution">
    <text evidence="11">The sequence shown here is derived from an EMBL/GenBank/DDBJ whole genome shotgun (WGS) entry which is preliminary data.</text>
</comment>
<dbReference type="CDD" id="cd04322">
    <property type="entry name" value="LysRS_N"/>
    <property type="match status" value="1"/>
</dbReference>
<dbReference type="EMBL" id="PGYQ01000011">
    <property type="protein sequence ID" value="PKL72233.1"/>
    <property type="molecule type" value="Genomic_DNA"/>
</dbReference>
<dbReference type="Pfam" id="PF01336">
    <property type="entry name" value="tRNA_anti-codon"/>
    <property type="match status" value="1"/>
</dbReference>
<dbReference type="SUPFAM" id="SSF55681">
    <property type="entry name" value="Class II aaRS and biotin synthetases"/>
    <property type="match status" value="1"/>
</dbReference>
<proteinExistence type="inferred from homology"/>
<dbReference type="GO" id="GO:0000049">
    <property type="term" value="F:tRNA binding"/>
    <property type="evidence" value="ECO:0007669"/>
    <property type="project" value="TreeGrafter"/>
</dbReference>
<keyword evidence="3 7" id="KW-0547">Nucleotide-binding</keyword>
<keyword evidence="7 8" id="KW-0460">Magnesium</keyword>
<comment type="similarity">
    <text evidence="7">Belongs to the class-II aminoacyl-tRNA synthetase family.</text>
</comment>
<dbReference type="InterPro" id="IPR002313">
    <property type="entry name" value="Lys-tRNA-ligase_II"/>
</dbReference>
<dbReference type="Gene3D" id="2.40.50.140">
    <property type="entry name" value="Nucleic acid-binding proteins"/>
    <property type="match status" value="1"/>
</dbReference>
<feature type="binding site" evidence="7">
    <location>
        <position position="406"/>
    </location>
    <ligand>
        <name>Mg(2+)</name>
        <dbReference type="ChEBI" id="CHEBI:18420"/>
        <label>2</label>
    </ligand>
</feature>
<dbReference type="Pfam" id="PF00152">
    <property type="entry name" value="tRNA-synt_2"/>
    <property type="match status" value="1"/>
</dbReference>
<dbReference type="Gene3D" id="3.30.930.10">
    <property type="entry name" value="Bira Bifunctional Protein, Domain 2"/>
    <property type="match status" value="1"/>
</dbReference>
<evidence type="ECO:0000259" key="10">
    <source>
        <dbReference type="PROSITE" id="PS50862"/>
    </source>
</evidence>
<dbReference type="InterPro" id="IPR012340">
    <property type="entry name" value="NA-bd_OB-fold"/>
</dbReference>
<feature type="binding site" evidence="7">
    <location>
        <position position="406"/>
    </location>
    <ligand>
        <name>Mg(2+)</name>
        <dbReference type="ChEBI" id="CHEBI:18420"/>
        <label>1</label>
    </ligand>
</feature>
<dbReference type="GO" id="GO:0004824">
    <property type="term" value="F:lysine-tRNA ligase activity"/>
    <property type="evidence" value="ECO:0007669"/>
    <property type="project" value="UniProtKB-UniRule"/>
</dbReference>
<dbReference type="GO" id="GO:0000287">
    <property type="term" value="F:magnesium ion binding"/>
    <property type="evidence" value="ECO:0007669"/>
    <property type="project" value="UniProtKB-UniRule"/>
</dbReference>
<dbReference type="PRINTS" id="PR00982">
    <property type="entry name" value="TRNASYNTHLYS"/>
</dbReference>
<dbReference type="AlphaFoldDB" id="A0A2N1UN66"/>
<evidence type="ECO:0000256" key="5">
    <source>
        <dbReference type="ARBA" id="ARBA00023146"/>
    </source>
</evidence>
<evidence type="ECO:0000313" key="12">
    <source>
        <dbReference type="Proteomes" id="UP000233414"/>
    </source>
</evidence>
<dbReference type="GO" id="GO:0006430">
    <property type="term" value="P:lysyl-tRNA aminoacylation"/>
    <property type="evidence" value="ECO:0007669"/>
    <property type="project" value="UniProtKB-UniRule"/>
</dbReference>